<reference evidence="2" key="2">
    <citation type="submission" date="2020-09" db="EMBL/GenBank/DDBJ databases">
        <authorList>
            <person name="Sun Q."/>
            <person name="Ohkuma M."/>
        </authorList>
    </citation>
    <scope>NUCLEOTIDE SEQUENCE</scope>
    <source>
        <strain evidence="2">JCM 4790</strain>
    </source>
</reference>
<feature type="region of interest" description="Disordered" evidence="1">
    <location>
        <begin position="67"/>
        <end position="103"/>
    </location>
</feature>
<keyword evidence="3" id="KW-1185">Reference proteome</keyword>
<protein>
    <submittedName>
        <fullName evidence="2">Uncharacterized protein</fullName>
    </submittedName>
</protein>
<gene>
    <name evidence="2" type="ORF">GCM10010358_79560</name>
</gene>
<sequence length="103" mass="10292">MAVSARTTSTRGREAARPAYGCAQPFLGATRMAVPGSSSSLARRCSRALGTVGGACVGRCSRPAVPPNADSFSAVSPASRHLNGNGNGNSDDNGGNEGSGIRI</sequence>
<proteinExistence type="predicted"/>
<dbReference type="EMBL" id="BMVU01000103">
    <property type="protein sequence ID" value="GGY15767.1"/>
    <property type="molecule type" value="Genomic_DNA"/>
</dbReference>
<dbReference type="Proteomes" id="UP000619244">
    <property type="component" value="Unassembled WGS sequence"/>
</dbReference>
<evidence type="ECO:0000313" key="2">
    <source>
        <dbReference type="EMBL" id="GGY15767.1"/>
    </source>
</evidence>
<name>A0A918P2G0_9ACTN</name>
<organism evidence="2 3">
    <name type="scientific">Streptomyces minutiscleroticus</name>
    <dbReference type="NCBI Taxonomy" id="68238"/>
    <lineage>
        <taxon>Bacteria</taxon>
        <taxon>Bacillati</taxon>
        <taxon>Actinomycetota</taxon>
        <taxon>Actinomycetes</taxon>
        <taxon>Kitasatosporales</taxon>
        <taxon>Streptomycetaceae</taxon>
        <taxon>Streptomyces</taxon>
    </lineage>
</organism>
<evidence type="ECO:0000256" key="1">
    <source>
        <dbReference type="SAM" id="MobiDB-lite"/>
    </source>
</evidence>
<comment type="caution">
    <text evidence="2">The sequence shown here is derived from an EMBL/GenBank/DDBJ whole genome shotgun (WGS) entry which is preliminary data.</text>
</comment>
<reference evidence="2" key="1">
    <citation type="journal article" date="2014" name="Int. J. Syst. Evol. Microbiol.">
        <title>Complete genome sequence of Corynebacterium casei LMG S-19264T (=DSM 44701T), isolated from a smear-ripened cheese.</title>
        <authorList>
            <consortium name="US DOE Joint Genome Institute (JGI-PGF)"/>
            <person name="Walter F."/>
            <person name="Albersmeier A."/>
            <person name="Kalinowski J."/>
            <person name="Ruckert C."/>
        </authorList>
    </citation>
    <scope>NUCLEOTIDE SEQUENCE</scope>
    <source>
        <strain evidence="2">JCM 4790</strain>
    </source>
</reference>
<evidence type="ECO:0000313" key="3">
    <source>
        <dbReference type="Proteomes" id="UP000619244"/>
    </source>
</evidence>
<dbReference type="AlphaFoldDB" id="A0A918P2G0"/>
<accession>A0A918P2G0</accession>